<proteinExistence type="predicted"/>
<protein>
    <submittedName>
        <fullName evidence="1">Uncharacterized protein</fullName>
    </submittedName>
</protein>
<dbReference type="RefSeq" id="WP_162162578.1">
    <property type="nucleotide sequence ID" value="NZ_CAAAJE010000037.1"/>
</dbReference>
<dbReference type="EMBL" id="LNYV01000005">
    <property type="protein sequence ID" value="KTD59633.1"/>
    <property type="molecule type" value="Genomic_DNA"/>
</dbReference>
<reference evidence="1 2" key="1">
    <citation type="submission" date="2015-11" db="EMBL/GenBank/DDBJ databases">
        <title>Genomic analysis of 38 Legionella species identifies large and diverse effector repertoires.</title>
        <authorList>
            <person name="Burstein D."/>
            <person name="Amaro F."/>
            <person name="Zusman T."/>
            <person name="Lifshitz Z."/>
            <person name="Cohen O."/>
            <person name="Gilbert J.A."/>
            <person name="Pupko T."/>
            <person name="Shuman H.A."/>
            <person name="Segal G."/>
        </authorList>
    </citation>
    <scope>NUCLEOTIDE SEQUENCE [LARGE SCALE GENOMIC DNA]</scope>
    <source>
        <strain evidence="1 2">Mt.St.Helens-4</strain>
    </source>
</reference>
<evidence type="ECO:0000313" key="1">
    <source>
        <dbReference type="EMBL" id="KTD59633.1"/>
    </source>
</evidence>
<dbReference type="eggNOG" id="ENOG5031E9K">
    <property type="taxonomic scope" value="Bacteria"/>
</dbReference>
<dbReference type="AlphaFoldDB" id="A0A0W0YRX8"/>
<comment type="caution">
    <text evidence="1">The sequence shown here is derived from an EMBL/GenBank/DDBJ whole genome shotgun (WGS) entry which is preliminary data.</text>
</comment>
<organism evidence="1 2">
    <name type="scientific">Legionella sainthelensi</name>
    <dbReference type="NCBI Taxonomy" id="28087"/>
    <lineage>
        <taxon>Bacteria</taxon>
        <taxon>Pseudomonadati</taxon>
        <taxon>Pseudomonadota</taxon>
        <taxon>Gammaproteobacteria</taxon>
        <taxon>Legionellales</taxon>
        <taxon>Legionellaceae</taxon>
        <taxon>Legionella</taxon>
    </lineage>
</organism>
<dbReference type="STRING" id="28087.Lsai_0544"/>
<sequence length="50" mass="5641">MIQIAALAGASGRYVLKAAVDNYFAERTLRRDSSISYLLTLDRHIQKSKK</sequence>
<name>A0A0W0YRX8_9GAMM</name>
<dbReference type="Proteomes" id="UP000054621">
    <property type="component" value="Unassembled WGS sequence"/>
</dbReference>
<accession>A0A0W0YRX8</accession>
<dbReference type="PATRIC" id="fig|28087.4.peg.581"/>
<evidence type="ECO:0000313" key="2">
    <source>
        <dbReference type="Proteomes" id="UP000054621"/>
    </source>
</evidence>
<gene>
    <name evidence="1" type="ORF">Lsai_0544</name>
</gene>